<evidence type="ECO:0000313" key="1">
    <source>
        <dbReference type="EMBL" id="SUZ79239.1"/>
    </source>
</evidence>
<reference evidence="1" key="1">
    <citation type="submission" date="2018-05" db="EMBL/GenBank/DDBJ databases">
        <authorList>
            <person name="Lanie J.A."/>
            <person name="Ng W.-L."/>
            <person name="Kazmierczak K.M."/>
            <person name="Andrzejewski T.M."/>
            <person name="Davidsen T.M."/>
            <person name="Wayne K.J."/>
            <person name="Tettelin H."/>
            <person name="Glass J.I."/>
            <person name="Rusch D."/>
            <person name="Podicherti R."/>
            <person name="Tsui H.-C.T."/>
            <person name="Winkler M.E."/>
        </authorList>
    </citation>
    <scope>NUCLEOTIDE SEQUENCE</scope>
</reference>
<dbReference type="EMBL" id="UINC01001379">
    <property type="protein sequence ID" value="SUZ79239.1"/>
    <property type="molecule type" value="Genomic_DNA"/>
</dbReference>
<protein>
    <recommendedName>
        <fullName evidence="2">YncE family protein</fullName>
    </recommendedName>
</protein>
<dbReference type="InterPro" id="IPR051200">
    <property type="entry name" value="Host-pathogen_enzymatic-act"/>
</dbReference>
<dbReference type="SUPFAM" id="SSF51004">
    <property type="entry name" value="C-terminal (heme d1) domain of cytochrome cd1-nitrite reductase"/>
    <property type="match status" value="1"/>
</dbReference>
<dbReference type="InterPro" id="IPR011048">
    <property type="entry name" value="Haem_d1_sf"/>
</dbReference>
<gene>
    <name evidence="1" type="ORF">METZ01_LOCUS32093</name>
</gene>
<sequence>MMNMWKAVVVLTITGCAARSGAPLTPALQETGADAVYYIYVGAESADLLHRIRFGPTGMDLDQTTPVGEMAVETEGPHGLNVSPDGNHLYMTTAHGVPDGKLWKFHAGPDTLVAPPILLGNFPATLDLTPDGLYAFIVNFNLHGEHVPSTVSVVYTPDLVEVDQIPTCTMPHGLRMAKDGLFVYSNCMMDDQLVEIDTRTFEVSRRFSVTTGSETALLDYQVGEVVTGANGITRPLEPFSDRKAMESTCSPTWAQPTPDGRSIFVACNKSNEILVVDRASWTLERRISVPGGPYNLAISEDGKILIASLKSAGKVQFFEASTGKSLGLVTSTTTLTHGVAVTPDSRYAFVSMEGKGADPGKVDAYDLQEFQLVGSIEVGQQAGGIIFWKMEPIS</sequence>
<evidence type="ECO:0008006" key="2">
    <source>
        <dbReference type="Google" id="ProtNLM"/>
    </source>
</evidence>
<accession>A0A381QLB6</accession>
<organism evidence="1">
    <name type="scientific">marine metagenome</name>
    <dbReference type="NCBI Taxonomy" id="408172"/>
    <lineage>
        <taxon>unclassified sequences</taxon>
        <taxon>metagenomes</taxon>
        <taxon>ecological metagenomes</taxon>
    </lineage>
</organism>
<name>A0A381QLB6_9ZZZZ</name>
<dbReference type="PANTHER" id="PTHR47197:SF3">
    <property type="entry name" value="DIHYDRO-HEME D1 DEHYDROGENASE"/>
    <property type="match status" value="1"/>
</dbReference>
<dbReference type="AlphaFoldDB" id="A0A381QLB6"/>
<dbReference type="InterPro" id="IPR015943">
    <property type="entry name" value="WD40/YVTN_repeat-like_dom_sf"/>
</dbReference>
<dbReference type="PANTHER" id="PTHR47197">
    <property type="entry name" value="PROTEIN NIRF"/>
    <property type="match status" value="1"/>
</dbReference>
<dbReference type="Gene3D" id="2.130.10.10">
    <property type="entry name" value="YVTN repeat-like/Quinoprotein amine dehydrogenase"/>
    <property type="match status" value="2"/>
</dbReference>
<proteinExistence type="predicted"/>